<comment type="caution">
    <text evidence="4">The sequence shown here is derived from an EMBL/GenBank/DDBJ whole genome shotgun (WGS) entry which is preliminary data.</text>
</comment>
<dbReference type="Pfam" id="PF00128">
    <property type="entry name" value="Alpha-amylase"/>
    <property type="match status" value="1"/>
</dbReference>
<keyword evidence="2" id="KW-0732">Signal</keyword>
<dbReference type="AlphaFoldDB" id="A0A7W7ZTT1"/>
<dbReference type="Gene3D" id="3.20.20.80">
    <property type="entry name" value="Glycosidases"/>
    <property type="match status" value="2"/>
</dbReference>
<organism evidence="4 5">
    <name type="scientific">Granulicella mallensis</name>
    <dbReference type="NCBI Taxonomy" id="940614"/>
    <lineage>
        <taxon>Bacteria</taxon>
        <taxon>Pseudomonadati</taxon>
        <taxon>Acidobacteriota</taxon>
        <taxon>Terriglobia</taxon>
        <taxon>Terriglobales</taxon>
        <taxon>Acidobacteriaceae</taxon>
        <taxon>Granulicella</taxon>
    </lineage>
</organism>
<sequence length="480" mass="51689">MQILNQRTILLCSVFLLCAPPTIPVAAQTLARPGWAGSGLTQETWWQNAVFYRVQPKNFQDSDGDGTGDLRGIAQRLDYLQSLGVDAIVLESPFDDAGFDDLLSEATSRHVRIIVELAPHHEGGAQQALAEARSWLTRGAAGLYAKSSLFASPAGTADPLQPLRQLVNSFPGDRILLTDNDPAAATARRGQRGASHELVDFNLGKGAATLENYRGELAAVQASPDMPLVLQLDGQTPPEASLAKIAATMLLASHGPASLHDGQEIGIERASTMQWTPGNITLPKPTEPVAEAPKPTPTPQREDVYTAFVPYVPPPTKPKPRPIDPRTGEPSADPNSLMGFTSGKLPAEASVPGHESLNVAIEDLNPDSLLNFYRRLSQLHHGSPALQTGSLSVLDHNADNALVWVRQAPGVRETGTVIIACNLSAKTTTLSLQNDIERLHLRPGGLRMLLVSDKANMRFQTTQQLTLAPWSVFIGELHSY</sequence>
<dbReference type="InterPro" id="IPR006047">
    <property type="entry name" value="GH13_cat_dom"/>
</dbReference>
<dbReference type="EMBL" id="JACHIO010000018">
    <property type="protein sequence ID" value="MBB5065652.1"/>
    <property type="molecule type" value="Genomic_DNA"/>
</dbReference>
<evidence type="ECO:0000256" key="1">
    <source>
        <dbReference type="SAM" id="MobiDB-lite"/>
    </source>
</evidence>
<keyword evidence="4" id="KW-0326">Glycosidase</keyword>
<dbReference type="Proteomes" id="UP000584867">
    <property type="component" value="Unassembled WGS sequence"/>
</dbReference>
<dbReference type="GO" id="GO:0009313">
    <property type="term" value="P:oligosaccharide catabolic process"/>
    <property type="evidence" value="ECO:0007669"/>
    <property type="project" value="TreeGrafter"/>
</dbReference>
<evidence type="ECO:0000313" key="5">
    <source>
        <dbReference type="Proteomes" id="UP000584867"/>
    </source>
</evidence>
<protein>
    <submittedName>
        <fullName evidence="4">Alpha-glucosidase</fullName>
        <ecNumber evidence="4">3.2.1.20</ecNumber>
    </submittedName>
</protein>
<proteinExistence type="predicted"/>
<feature type="domain" description="Glycosyl hydrolase family 13 catalytic" evidence="3">
    <location>
        <begin position="53"/>
        <end position="442"/>
    </location>
</feature>
<dbReference type="InterPro" id="IPR017853">
    <property type="entry name" value="GH"/>
</dbReference>
<reference evidence="4 5" key="1">
    <citation type="submission" date="2020-08" db="EMBL/GenBank/DDBJ databases">
        <title>Genomic Encyclopedia of Type Strains, Phase IV (KMG-V): Genome sequencing to study the core and pangenomes of soil and plant-associated prokaryotes.</title>
        <authorList>
            <person name="Whitman W."/>
        </authorList>
    </citation>
    <scope>NUCLEOTIDE SEQUENCE [LARGE SCALE GENOMIC DNA]</scope>
    <source>
        <strain evidence="4 5">X5P3</strain>
    </source>
</reference>
<dbReference type="PANTHER" id="PTHR10357:SF179">
    <property type="entry name" value="NEUTRAL AND BASIC AMINO ACID TRANSPORT PROTEIN RBAT"/>
    <property type="match status" value="1"/>
</dbReference>
<dbReference type="EC" id="3.2.1.20" evidence="4"/>
<accession>A0A7W7ZTT1</accession>
<gene>
    <name evidence="4" type="ORF">HDF15_004021</name>
</gene>
<evidence type="ECO:0000256" key="2">
    <source>
        <dbReference type="SAM" id="SignalP"/>
    </source>
</evidence>
<dbReference type="GO" id="GO:0004558">
    <property type="term" value="F:alpha-1,4-glucosidase activity"/>
    <property type="evidence" value="ECO:0007669"/>
    <property type="project" value="UniProtKB-EC"/>
</dbReference>
<dbReference type="PANTHER" id="PTHR10357">
    <property type="entry name" value="ALPHA-AMYLASE FAMILY MEMBER"/>
    <property type="match status" value="1"/>
</dbReference>
<dbReference type="GO" id="GO:0004556">
    <property type="term" value="F:alpha-amylase activity"/>
    <property type="evidence" value="ECO:0007669"/>
    <property type="project" value="TreeGrafter"/>
</dbReference>
<evidence type="ECO:0000313" key="4">
    <source>
        <dbReference type="EMBL" id="MBB5065652.1"/>
    </source>
</evidence>
<dbReference type="RefSeq" id="WP_184258522.1">
    <property type="nucleotide sequence ID" value="NZ_JACHIO010000018.1"/>
</dbReference>
<keyword evidence="4" id="KW-0378">Hydrolase</keyword>
<evidence type="ECO:0000259" key="3">
    <source>
        <dbReference type="SMART" id="SM00642"/>
    </source>
</evidence>
<feature type="chain" id="PRO_5031223061" evidence="2">
    <location>
        <begin position="28"/>
        <end position="480"/>
    </location>
</feature>
<feature type="region of interest" description="Disordered" evidence="1">
    <location>
        <begin position="276"/>
        <end position="349"/>
    </location>
</feature>
<dbReference type="SUPFAM" id="SSF51445">
    <property type="entry name" value="(Trans)glycosidases"/>
    <property type="match status" value="1"/>
</dbReference>
<name>A0A7W7ZTT1_9BACT</name>
<feature type="signal peptide" evidence="2">
    <location>
        <begin position="1"/>
        <end position="27"/>
    </location>
</feature>
<dbReference type="SMART" id="SM00642">
    <property type="entry name" value="Aamy"/>
    <property type="match status" value="1"/>
</dbReference>